<dbReference type="EMBL" id="NNAY01001132">
    <property type="protein sequence ID" value="OXU25030.1"/>
    <property type="molecule type" value="Genomic_DNA"/>
</dbReference>
<dbReference type="AlphaFoldDB" id="A0A232F3H3"/>
<proteinExistence type="predicted"/>
<comment type="caution">
    <text evidence="2">The sequence shown here is derived from an EMBL/GenBank/DDBJ whole genome shotgun (WGS) entry which is preliminary data.</text>
</comment>
<dbReference type="Proteomes" id="UP000215335">
    <property type="component" value="Unassembled WGS sequence"/>
</dbReference>
<name>A0A232F3H3_9HYME</name>
<accession>A0A232F3H3</accession>
<sequence>MLTNIRNCKTDKFKQKNKDLLARLDLKHTVEKQRTVSPFLCIIVNLISVHALVSLCPMPIIKRGMNVVRLIQECSQKAAQLFTMVLLIIIISFTFL</sequence>
<feature type="transmembrane region" description="Helical" evidence="1">
    <location>
        <begin position="36"/>
        <end position="57"/>
    </location>
</feature>
<keyword evidence="1" id="KW-0812">Transmembrane</keyword>
<protein>
    <submittedName>
        <fullName evidence="2">Uncharacterized protein</fullName>
    </submittedName>
</protein>
<evidence type="ECO:0000313" key="2">
    <source>
        <dbReference type="EMBL" id="OXU25030.1"/>
    </source>
</evidence>
<feature type="transmembrane region" description="Helical" evidence="1">
    <location>
        <begin position="78"/>
        <end position="95"/>
    </location>
</feature>
<keyword evidence="3" id="KW-1185">Reference proteome</keyword>
<organism evidence="2 3">
    <name type="scientific">Trichomalopsis sarcophagae</name>
    <dbReference type="NCBI Taxonomy" id="543379"/>
    <lineage>
        <taxon>Eukaryota</taxon>
        <taxon>Metazoa</taxon>
        <taxon>Ecdysozoa</taxon>
        <taxon>Arthropoda</taxon>
        <taxon>Hexapoda</taxon>
        <taxon>Insecta</taxon>
        <taxon>Pterygota</taxon>
        <taxon>Neoptera</taxon>
        <taxon>Endopterygota</taxon>
        <taxon>Hymenoptera</taxon>
        <taxon>Apocrita</taxon>
        <taxon>Proctotrupomorpha</taxon>
        <taxon>Chalcidoidea</taxon>
        <taxon>Pteromalidae</taxon>
        <taxon>Pteromalinae</taxon>
        <taxon>Trichomalopsis</taxon>
    </lineage>
</organism>
<keyword evidence="1" id="KW-1133">Transmembrane helix</keyword>
<reference evidence="2 3" key="1">
    <citation type="journal article" date="2017" name="Curr. Biol.">
        <title>The Evolution of Venom by Co-option of Single-Copy Genes.</title>
        <authorList>
            <person name="Martinson E.O."/>
            <person name="Mrinalini"/>
            <person name="Kelkar Y.D."/>
            <person name="Chang C.H."/>
            <person name="Werren J.H."/>
        </authorList>
    </citation>
    <scope>NUCLEOTIDE SEQUENCE [LARGE SCALE GENOMIC DNA]</scope>
    <source>
        <strain evidence="2 3">Alberta</strain>
        <tissue evidence="2">Whole body</tissue>
    </source>
</reference>
<evidence type="ECO:0000313" key="3">
    <source>
        <dbReference type="Proteomes" id="UP000215335"/>
    </source>
</evidence>
<gene>
    <name evidence="2" type="ORF">TSAR_008343</name>
</gene>
<evidence type="ECO:0000256" key="1">
    <source>
        <dbReference type="SAM" id="Phobius"/>
    </source>
</evidence>
<keyword evidence="1" id="KW-0472">Membrane</keyword>